<dbReference type="PANTHER" id="PTHR34512:SF30">
    <property type="entry name" value="OUTER MEMBRANE PROTEIN ASSEMBLY FACTOR BAMB"/>
    <property type="match status" value="1"/>
</dbReference>
<keyword evidence="2" id="KW-0812">Transmembrane</keyword>
<feature type="domain" description="Pyrrolo-quinoline quinone repeat" evidence="3">
    <location>
        <begin position="204"/>
        <end position="329"/>
    </location>
</feature>
<sequence>MTQPPSQPPNGGFGAPQDPPPQGGGFGAPTPPPPQGPPQPGYGYPQQPGPYGQPGPYAPGPYGQPQQGPYGQPQQPGPYGQPGYGYPPQPQFPGAPGTSPGGGSRNPFKGKPAMIIGAAVAALLVVGGTVWAVTDSDSGKGKKKPVAQQSDDPKGDASAPVNPGDGDGDGGEDPENLNEGRQAGEAKVLWYKEAPDAPGSGADAPGMWITDKTAVKAAYKQLLAFKVGDGKPAWDAITFPQKICATTPQKTADDKIVVAYMSGSSDRAKCNQLQEVDLDTGEKGWTEKVADGALFDSTLSVELSVTGTTLMVGRSQSGTAYDVTNGDKLFDKKRYGDSCFPSAFAGGEKLIAVSSCGAGTDKEHDEVQELDPKTGKAKWTQPFDKGWRVARTYSVSPLVVYSTNEDKKAWNISTFTSGGKFRSQVGFDEDFAPECGWAILERDLQGCQGVAVDGDTLYLPTEATTGANEIVAVNLANGKEKWRVKSPSDESMLPMKTEGGKLIAYVQPSYDAGGQVVAIPTGGGSHKPAKLLQNPQGAADIEDGFFSKDIDWVDGRFYISTTRLSGNDDTKEKLMLAYGK</sequence>
<dbReference type="InterPro" id="IPR015943">
    <property type="entry name" value="WD40/YVTN_repeat-like_dom_sf"/>
</dbReference>
<dbReference type="InterPro" id="IPR011047">
    <property type="entry name" value="Quinoprotein_ADH-like_sf"/>
</dbReference>
<evidence type="ECO:0000313" key="5">
    <source>
        <dbReference type="Proteomes" id="UP001501095"/>
    </source>
</evidence>
<feature type="compositionally biased region" description="Acidic residues" evidence="1">
    <location>
        <begin position="166"/>
        <end position="176"/>
    </location>
</feature>
<keyword evidence="2" id="KW-1133">Transmembrane helix</keyword>
<comment type="caution">
    <text evidence="4">The sequence shown here is derived from an EMBL/GenBank/DDBJ whole genome shotgun (WGS) entry which is preliminary data.</text>
</comment>
<feature type="domain" description="Pyrrolo-quinoline quinone repeat" evidence="3">
    <location>
        <begin position="365"/>
        <end position="504"/>
    </location>
</feature>
<name>A0ABN3NX25_9ACTN</name>
<organism evidence="4 5">
    <name type="scientific">Streptomyces levis</name>
    <dbReference type="NCBI Taxonomy" id="285566"/>
    <lineage>
        <taxon>Bacteria</taxon>
        <taxon>Bacillati</taxon>
        <taxon>Actinomycetota</taxon>
        <taxon>Actinomycetes</taxon>
        <taxon>Kitasatosporales</taxon>
        <taxon>Streptomycetaceae</taxon>
        <taxon>Streptomyces</taxon>
    </lineage>
</organism>
<dbReference type="RefSeq" id="WP_344539369.1">
    <property type="nucleotide sequence ID" value="NZ_BAAATM010000015.1"/>
</dbReference>
<dbReference type="Proteomes" id="UP001501095">
    <property type="component" value="Unassembled WGS sequence"/>
</dbReference>
<evidence type="ECO:0000259" key="3">
    <source>
        <dbReference type="Pfam" id="PF13360"/>
    </source>
</evidence>
<gene>
    <name evidence="4" type="ORF">GCM10010423_45220</name>
</gene>
<dbReference type="Gene3D" id="2.130.10.10">
    <property type="entry name" value="YVTN repeat-like/Quinoprotein amine dehydrogenase"/>
    <property type="match status" value="1"/>
</dbReference>
<accession>A0ABN3NX25</accession>
<dbReference type="Pfam" id="PF13360">
    <property type="entry name" value="PQQ_2"/>
    <property type="match status" value="2"/>
</dbReference>
<feature type="transmembrane region" description="Helical" evidence="2">
    <location>
        <begin position="113"/>
        <end position="133"/>
    </location>
</feature>
<feature type="region of interest" description="Disordered" evidence="1">
    <location>
        <begin position="1"/>
        <end position="111"/>
    </location>
</feature>
<feature type="compositionally biased region" description="Low complexity" evidence="1">
    <location>
        <begin position="60"/>
        <end position="78"/>
    </location>
</feature>
<evidence type="ECO:0000313" key="4">
    <source>
        <dbReference type="EMBL" id="GAA2541653.1"/>
    </source>
</evidence>
<keyword evidence="2" id="KW-0472">Membrane</keyword>
<dbReference type="PANTHER" id="PTHR34512">
    <property type="entry name" value="CELL SURFACE PROTEIN"/>
    <property type="match status" value="1"/>
</dbReference>
<dbReference type="SUPFAM" id="SSF50998">
    <property type="entry name" value="Quinoprotein alcohol dehydrogenase-like"/>
    <property type="match status" value="1"/>
</dbReference>
<feature type="compositionally biased region" description="Pro residues" evidence="1">
    <location>
        <begin position="29"/>
        <end position="40"/>
    </location>
</feature>
<reference evidence="4 5" key="1">
    <citation type="journal article" date="2019" name="Int. J. Syst. Evol. Microbiol.">
        <title>The Global Catalogue of Microorganisms (GCM) 10K type strain sequencing project: providing services to taxonomists for standard genome sequencing and annotation.</title>
        <authorList>
            <consortium name="The Broad Institute Genomics Platform"/>
            <consortium name="The Broad Institute Genome Sequencing Center for Infectious Disease"/>
            <person name="Wu L."/>
            <person name="Ma J."/>
        </authorList>
    </citation>
    <scope>NUCLEOTIDE SEQUENCE [LARGE SCALE GENOMIC DNA]</scope>
    <source>
        <strain evidence="4 5">JCM 6924</strain>
    </source>
</reference>
<evidence type="ECO:0000256" key="1">
    <source>
        <dbReference type="SAM" id="MobiDB-lite"/>
    </source>
</evidence>
<dbReference type="EMBL" id="BAAATM010000015">
    <property type="protein sequence ID" value="GAA2541653.1"/>
    <property type="molecule type" value="Genomic_DNA"/>
</dbReference>
<keyword evidence="5" id="KW-1185">Reference proteome</keyword>
<proteinExistence type="predicted"/>
<dbReference type="InterPro" id="IPR002372">
    <property type="entry name" value="PQQ_rpt_dom"/>
</dbReference>
<evidence type="ECO:0000256" key="2">
    <source>
        <dbReference type="SAM" id="Phobius"/>
    </source>
</evidence>
<protein>
    <submittedName>
        <fullName evidence="4">PQQ-binding-like beta-propeller repeat protein</fullName>
    </submittedName>
</protein>
<feature type="compositionally biased region" description="Pro residues" evidence="1">
    <location>
        <begin position="47"/>
        <end position="59"/>
    </location>
</feature>
<feature type="region of interest" description="Disordered" evidence="1">
    <location>
        <begin position="133"/>
        <end position="180"/>
    </location>
</feature>